<protein>
    <submittedName>
        <fullName evidence="3">Monosaccharide ABC transporter membrane protein (CUT2 family)</fullName>
    </submittedName>
</protein>
<feature type="transmembrane region" description="Helical" evidence="2">
    <location>
        <begin position="117"/>
        <end position="135"/>
    </location>
</feature>
<dbReference type="EMBL" id="RBKT01000001">
    <property type="protein sequence ID" value="RKR89620.1"/>
    <property type="molecule type" value="Genomic_DNA"/>
</dbReference>
<feature type="region of interest" description="Disordered" evidence="1">
    <location>
        <begin position="1"/>
        <end position="47"/>
    </location>
</feature>
<dbReference type="RefSeq" id="WP_121158030.1">
    <property type="nucleotide sequence ID" value="NZ_RBKT01000001.1"/>
</dbReference>
<feature type="transmembrane region" description="Helical" evidence="2">
    <location>
        <begin position="339"/>
        <end position="357"/>
    </location>
</feature>
<proteinExistence type="predicted"/>
<feature type="transmembrane region" description="Helical" evidence="2">
    <location>
        <begin position="300"/>
        <end position="327"/>
    </location>
</feature>
<evidence type="ECO:0000256" key="2">
    <source>
        <dbReference type="SAM" id="Phobius"/>
    </source>
</evidence>
<feature type="transmembrane region" description="Helical" evidence="2">
    <location>
        <begin position="147"/>
        <end position="166"/>
    </location>
</feature>
<sequence length="471" mass="49182">MAYDESIYRRHESAGSEPAGAGARDDSWYDERGYADERTARPDPGYAAGYAADDYTAGYPADEYTGNYRRGSTTAQFSDAPEPMAPTRPGVSPAELDDVFDDPAHGEPGRDRLGVHFGWEFVLLLVTGLLAYALYRTDPDLLRGAPLNRLLVDGAALGALALGAGLTLRAGAPNLALGPVAVAAALHFAENGDRGVVDAMLPAVLWAIAAGLVLALLVVGFHVPGWGASLAVALGVIVFIQQRSGAVDVQGDYDPTEHALYLIGGFAALALLGGLLGMIKPIRRSVGRFRPIGDPARRRGGVAATITTLSIIVSMVAATLAGVLLAADGTGRVTPTSGLEWTGLAIGVALVGGTSAYGRRGGVFGTLFAVAALTLFLAYENARDWDIALAATAAVTVAAGLVVTRLVESFGRPRSAGPAEEEWQPEPAPAATASSWSEEPPDRPEWSSVLPDQAPASRSDPWGNDRWGNER</sequence>
<accession>A0A495JKN3</accession>
<name>A0A495JKN3_9ACTN</name>
<gene>
    <name evidence="3" type="ORF">BDK92_3975</name>
</gene>
<keyword evidence="2" id="KW-0472">Membrane</keyword>
<evidence type="ECO:0000256" key="1">
    <source>
        <dbReference type="SAM" id="MobiDB-lite"/>
    </source>
</evidence>
<keyword evidence="2" id="KW-0812">Transmembrane</keyword>
<organism evidence="3 4">
    <name type="scientific">Micromonospora pisi</name>
    <dbReference type="NCBI Taxonomy" id="589240"/>
    <lineage>
        <taxon>Bacteria</taxon>
        <taxon>Bacillati</taxon>
        <taxon>Actinomycetota</taxon>
        <taxon>Actinomycetes</taxon>
        <taxon>Micromonosporales</taxon>
        <taxon>Micromonosporaceae</taxon>
        <taxon>Micromonospora</taxon>
    </lineage>
</organism>
<feature type="compositionally biased region" description="Basic and acidic residues" evidence="1">
    <location>
        <begin position="1"/>
        <end position="14"/>
    </location>
</feature>
<feature type="transmembrane region" description="Helical" evidence="2">
    <location>
        <begin position="172"/>
        <end position="189"/>
    </location>
</feature>
<dbReference type="OrthoDB" id="3405932at2"/>
<feature type="transmembrane region" description="Helical" evidence="2">
    <location>
        <begin position="201"/>
        <end position="223"/>
    </location>
</feature>
<reference evidence="3 4" key="1">
    <citation type="submission" date="2018-10" db="EMBL/GenBank/DDBJ databases">
        <title>Sequencing the genomes of 1000 actinobacteria strains.</title>
        <authorList>
            <person name="Klenk H.-P."/>
        </authorList>
    </citation>
    <scope>NUCLEOTIDE SEQUENCE [LARGE SCALE GENOMIC DNA]</scope>
    <source>
        <strain evidence="3 4">DSM 45175</strain>
    </source>
</reference>
<keyword evidence="2" id="KW-1133">Transmembrane helix</keyword>
<feature type="transmembrane region" description="Helical" evidence="2">
    <location>
        <begin position="385"/>
        <end position="407"/>
    </location>
</feature>
<keyword evidence="4" id="KW-1185">Reference proteome</keyword>
<feature type="compositionally biased region" description="Basic and acidic residues" evidence="1">
    <location>
        <begin position="23"/>
        <end position="41"/>
    </location>
</feature>
<evidence type="ECO:0000313" key="3">
    <source>
        <dbReference type="EMBL" id="RKR89620.1"/>
    </source>
</evidence>
<dbReference type="AlphaFoldDB" id="A0A495JKN3"/>
<feature type="region of interest" description="Disordered" evidence="1">
    <location>
        <begin position="68"/>
        <end position="89"/>
    </location>
</feature>
<dbReference type="Proteomes" id="UP000277671">
    <property type="component" value="Unassembled WGS sequence"/>
</dbReference>
<evidence type="ECO:0000313" key="4">
    <source>
        <dbReference type="Proteomes" id="UP000277671"/>
    </source>
</evidence>
<comment type="caution">
    <text evidence="3">The sequence shown here is derived from an EMBL/GenBank/DDBJ whole genome shotgun (WGS) entry which is preliminary data.</text>
</comment>
<feature type="transmembrane region" description="Helical" evidence="2">
    <location>
        <begin position="259"/>
        <end position="279"/>
    </location>
</feature>
<feature type="region of interest" description="Disordered" evidence="1">
    <location>
        <begin position="413"/>
        <end position="471"/>
    </location>
</feature>
<feature type="transmembrane region" description="Helical" evidence="2">
    <location>
        <begin position="362"/>
        <end position="379"/>
    </location>
</feature>